<evidence type="ECO:0000256" key="1">
    <source>
        <dbReference type="SAM" id="MobiDB-lite"/>
    </source>
</evidence>
<dbReference type="AlphaFoldDB" id="A0A3B0TD67"/>
<reference evidence="2" key="1">
    <citation type="submission" date="2018-06" db="EMBL/GenBank/DDBJ databases">
        <authorList>
            <person name="Zhirakovskaya E."/>
        </authorList>
    </citation>
    <scope>NUCLEOTIDE SEQUENCE</scope>
</reference>
<accession>A0A3B0TD67</accession>
<gene>
    <name evidence="2" type="ORF">MNBD_BACTEROID03-2711</name>
</gene>
<sequence>MSNGRNVKSVKKETTNVHERSKDFLSDAEIKPLLETSKKKDIQKGTTFYF</sequence>
<proteinExistence type="predicted"/>
<feature type="region of interest" description="Disordered" evidence="1">
    <location>
        <begin position="1"/>
        <end position="22"/>
    </location>
</feature>
<protein>
    <submittedName>
        <fullName evidence="2">Uncharacterized protein</fullName>
    </submittedName>
</protein>
<evidence type="ECO:0000313" key="2">
    <source>
        <dbReference type="EMBL" id="VAW16591.1"/>
    </source>
</evidence>
<feature type="compositionally biased region" description="Basic and acidic residues" evidence="1">
    <location>
        <begin position="10"/>
        <end position="22"/>
    </location>
</feature>
<dbReference type="EMBL" id="UOEL01000134">
    <property type="protein sequence ID" value="VAW16591.1"/>
    <property type="molecule type" value="Genomic_DNA"/>
</dbReference>
<organism evidence="2">
    <name type="scientific">hydrothermal vent metagenome</name>
    <dbReference type="NCBI Taxonomy" id="652676"/>
    <lineage>
        <taxon>unclassified sequences</taxon>
        <taxon>metagenomes</taxon>
        <taxon>ecological metagenomes</taxon>
    </lineage>
</organism>
<name>A0A3B0TD67_9ZZZZ</name>